<dbReference type="InterPro" id="IPR035892">
    <property type="entry name" value="C2_domain_sf"/>
</dbReference>
<name>A0AAV4GZY4_9GAST</name>
<dbReference type="Proteomes" id="UP000762676">
    <property type="component" value="Unassembled WGS sequence"/>
</dbReference>
<comment type="caution">
    <text evidence="5">The sequence shown here is derived from an EMBL/GenBank/DDBJ whole genome shotgun (WGS) entry which is preliminary data.</text>
</comment>
<sequence>MGRVKCENKNGLPVQNRSGVFRTGLASCETGFVNNKACCAQVVNGALQVTVWSQEDKQDIFLGEVLIDLIHAQLDNQTQWYRLEEHDENSMALPKRRSSYCTSRSASLTSGSIRDGPASSFYSPNISPEVPSQRRYGRSPSLFGSAEVSPVPSGHSCIGSRDSALNNASQPDTFTTKVRKKMLNTVSKMSSLSLLERRETADDSSHELHNNTKRRLSDRGGDWSGQMFINPSPARSRHSSHNSMDLLAPPKPPTRNNSSCSFLTSEDDDAFRRLSTGSACSDRPPPEGDDVTSNLGPGQIPPKANAETTICGDIKLGFMVSKGQLEVDIICAMGLHKSGSSQPPDTYVKTYLVEGRKVIQRKKTLVVKASYDPIYSKKLKYSACNVHGRIMKVDVWERVGSFEKKCCRGEVLVRLDGLDLCRHTVAWYKLFQINSTDYGSDEFLNVW</sequence>
<dbReference type="Gene3D" id="2.60.40.150">
    <property type="entry name" value="C2 domain"/>
    <property type="match status" value="2"/>
</dbReference>
<evidence type="ECO:0000313" key="5">
    <source>
        <dbReference type="EMBL" id="GFR90974.1"/>
    </source>
</evidence>
<dbReference type="PANTHER" id="PTHR12157:SF24">
    <property type="entry name" value="FIFE, ISOFORM D"/>
    <property type="match status" value="1"/>
</dbReference>
<dbReference type="GO" id="GO:0042734">
    <property type="term" value="C:presynaptic membrane"/>
    <property type="evidence" value="ECO:0007669"/>
    <property type="project" value="TreeGrafter"/>
</dbReference>
<reference evidence="5 6" key="1">
    <citation type="journal article" date="2021" name="Elife">
        <title>Chloroplast acquisition without the gene transfer in kleptoplastic sea slugs, Plakobranchus ocellatus.</title>
        <authorList>
            <person name="Maeda T."/>
            <person name="Takahashi S."/>
            <person name="Yoshida T."/>
            <person name="Shimamura S."/>
            <person name="Takaki Y."/>
            <person name="Nagai Y."/>
            <person name="Toyoda A."/>
            <person name="Suzuki Y."/>
            <person name="Arimoto A."/>
            <person name="Ishii H."/>
            <person name="Satoh N."/>
            <person name="Nishiyama T."/>
            <person name="Hasebe M."/>
            <person name="Maruyama T."/>
            <person name="Minagawa J."/>
            <person name="Obokata J."/>
            <person name="Shigenobu S."/>
        </authorList>
    </citation>
    <scope>NUCLEOTIDE SEQUENCE [LARGE SCALE GENOMIC DNA]</scope>
</reference>
<feature type="compositionally biased region" description="Polar residues" evidence="3">
    <location>
        <begin position="254"/>
        <end position="263"/>
    </location>
</feature>
<evidence type="ECO:0000256" key="3">
    <source>
        <dbReference type="SAM" id="MobiDB-lite"/>
    </source>
</evidence>
<proteinExistence type="predicted"/>
<dbReference type="GO" id="GO:0031267">
    <property type="term" value="F:small GTPase binding"/>
    <property type="evidence" value="ECO:0007669"/>
    <property type="project" value="InterPro"/>
</dbReference>
<dbReference type="InterPro" id="IPR000008">
    <property type="entry name" value="C2_dom"/>
</dbReference>
<dbReference type="SUPFAM" id="SSF49562">
    <property type="entry name" value="C2 domain (Calcium/lipid-binding domain, CaLB)"/>
    <property type="match status" value="1"/>
</dbReference>
<accession>A0AAV4GZY4</accession>
<evidence type="ECO:0000256" key="1">
    <source>
        <dbReference type="ARBA" id="ARBA00023018"/>
    </source>
</evidence>
<feature type="compositionally biased region" description="Basic and acidic residues" evidence="3">
    <location>
        <begin position="195"/>
        <end position="221"/>
    </location>
</feature>
<dbReference type="SMART" id="SM00239">
    <property type="entry name" value="C2"/>
    <property type="match status" value="1"/>
</dbReference>
<protein>
    <submittedName>
        <fullName evidence="5">Regulating synaptic membrane exocytosis protein 2</fullName>
    </submittedName>
</protein>
<gene>
    <name evidence="5" type="ORF">ElyMa_000832400</name>
</gene>
<dbReference type="InterPro" id="IPR039032">
    <property type="entry name" value="Rim-like"/>
</dbReference>
<dbReference type="GO" id="GO:0048791">
    <property type="term" value="P:calcium ion-regulated exocytosis of neurotransmitter"/>
    <property type="evidence" value="ECO:0007669"/>
    <property type="project" value="TreeGrafter"/>
</dbReference>
<dbReference type="GO" id="GO:0048167">
    <property type="term" value="P:regulation of synaptic plasticity"/>
    <property type="evidence" value="ECO:0007669"/>
    <property type="project" value="TreeGrafter"/>
</dbReference>
<comment type="subcellular location">
    <subcellularLocation>
        <location evidence="2">Synapse</location>
    </subcellularLocation>
</comment>
<dbReference type="Pfam" id="PF00168">
    <property type="entry name" value="C2"/>
    <property type="match status" value="2"/>
</dbReference>
<organism evidence="5 6">
    <name type="scientific">Elysia marginata</name>
    <dbReference type="NCBI Taxonomy" id="1093978"/>
    <lineage>
        <taxon>Eukaryota</taxon>
        <taxon>Metazoa</taxon>
        <taxon>Spiralia</taxon>
        <taxon>Lophotrochozoa</taxon>
        <taxon>Mollusca</taxon>
        <taxon>Gastropoda</taxon>
        <taxon>Heterobranchia</taxon>
        <taxon>Euthyneura</taxon>
        <taxon>Panpulmonata</taxon>
        <taxon>Sacoglossa</taxon>
        <taxon>Placobranchoidea</taxon>
        <taxon>Plakobranchidae</taxon>
        <taxon>Elysia</taxon>
    </lineage>
</organism>
<feature type="region of interest" description="Disordered" evidence="3">
    <location>
        <begin position="106"/>
        <end position="172"/>
    </location>
</feature>
<feature type="compositionally biased region" description="Polar residues" evidence="3">
    <location>
        <begin position="163"/>
        <end position="172"/>
    </location>
</feature>
<dbReference type="PANTHER" id="PTHR12157">
    <property type="entry name" value="REGULATING SYNAPTIC MEMBRANE EXOCYTOSIS PROTEIN"/>
    <property type="match status" value="1"/>
</dbReference>
<dbReference type="GO" id="GO:0048788">
    <property type="term" value="C:cytoskeleton of presynaptic active zone"/>
    <property type="evidence" value="ECO:0007669"/>
    <property type="project" value="TreeGrafter"/>
</dbReference>
<feature type="domain" description="C2" evidence="4">
    <location>
        <begin position="296"/>
        <end position="428"/>
    </location>
</feature>
<dbReference type="AlphaFoldDB" id="A0AAV4GZY4"/>
<dbReference type="GO" id="GO:0042391">
    <property type="term" value="P:regulation of membrane potential"/>
    <property type="evidence" value="ECO:0007669"/>
    <property type="project" value="TreeGrafter"/>
</dbReference>
<feature type="region of interest" description="Disordered" evidence="3">
    <location>
        <begin position="275"/>
        <end position="303"/>
    </location>
</feature>
<keyword evidence="1" id="KW-0770">Synapse</keyword>
<dbReference type="GO" id="GO:0044325">
    <property type="term" value="F:transmembrane transporter binding"/>
    <property type="evidence" value="ECO:0007669"/>
    <property type="project" value="TreeGrafter"/>
</dbReference>
<dbReference type="GO" id="GO:0050806">
    <property type="term" value="P:positive regulation of synaptic transmission"/>
    <property type="evidence" value="ECO:0007669"/>
    <property type="project" value="TreeGrafter"/>
</dbReference>
<evidence type="ECO:0000259" key="4">
    <source>
        <dbReference type="PROSITE" id="PS50004"/>
    </source>
</evidence>
<dbReference type="EMBL" id="BMAT01001706">
    <property type="protein sequence ID" value="GFR90974.1"/>
    <property type="molecule type" value="Genomic_DNA"/>
</dbReference>
<evidence type="ECO:0000256" key="2">
    <source>
        <dbReference type="ARBA" id="ARBA00034103"/>
    </source>
</evidence>
<evidence type="ECO:0000313" key="6">
    <source>
        <dbReference type="Proteomes" id="UP000762676"/>
    </source>
</evidence>
<dbReference type="PROSITE" id="PS50004">
    <property type="entry name" value="C2"/>
    <property type="match status" value="1"/>
</dbReference>
<feature type="region of interest" description="Disordered" evidence="3">
    <location>
        <begin position="194"/>
        <end position="263"/>
    </location>
</feature>
<keyword evidence="6" id="KW-1185">Reference proteome</keyword>